<reference evidence="13 14" key="1">
    <citation type="submission" date="2014-11" db="EMBL/GenBank/DDBJ databases">
        <authorList>
            <person name="Zhu J."/>
            <person name="Qi W."/>
            <person name="Song R."/>
        </authorList>
    </citation>
    <scope>NUCLEOTIDE SEQUENCE [LARGE SCALE GENOMIC DNA]</scope>
</reference>
<dbReference type="EMBL" id="CDMY01001057">
    <property type="protein sequence ID" value="CEM39982.1"/>
    <property type="molecule type" value="Genomic_DNA"/>
</dbReference>
<evidence type="ECO:0000256" key="1">
    <source>
        <dbReference type="ARBA" id="ARBA00005098"/>
    </source>
</evidence>
<comment type="catalytic activity">
    <reaction evidence="8 11">
        <text>L-arginine + H2O = urea + L-ornithine</text>
        <dbReference type="Rhea" id="RHEA:20569"/>
        <dbReference type="ChEBI" id="CHEBI:15377"/>
        <dbReference type="ChEBI" id="CHEBI:16199"/>
        <dbReference type="ChEBI" id="CHEBI:32682"/>
        <dbReference type="ChEBI" id="CHEBI:46911"/>
        <dbReference type="EC" id="3.5.3.1"/>
    </reaction>
</comment>
<sequence>MSVRVGLPASDVAPDALNRNKKTPADFGADAVSRTSKMARLEKRLLCDKTVAYIGAPFNDGQELKGVDEGPKALRDAGLRAYTMKMGFAFEDWGDINPHAPSRYTTVESSTSLKGDSDDSMEGEGEGEAHGSGESAVYYTNVKNSREVGRACKKIHDATQHAAAEKKFVLTIGGDHSIAAGSIAGLLTERPDLAIIWVDAHGDCNTPETTPSGNYHGMPAAHLLGWFKKLVPGFEWMQKVPTLPENRIAFVGLRDLDPAEKDMMMHSGVHCFTMQDVDRYGISKVMDMALSKIDPEGRRPLHLSLDVDACDPAVAPGTGTKARGGLTYREVHYICEAMAETSRLTSMDLVEINPLIDTPSEDLHGDDPDIKGTQTVRLGVELIASALGKTIM</sequence>
<evidence type="ECO:0000256" key="9">
    <source>
        <dbReference type="PROSITE-ProRule" id="PRU00742"/>
    </source>
</evidence>
<dbReference type="InterPro" id="IPR006035">
    <property type="entry name" value="Ureohydrolase"/>
</dbReference>
<protein>
    <recommendedName>
        <fullName evidence="3 11">Arginase</fullName>
        <ecNumber evidence="2 11">3.5.3.1</ecNumber>
    </recommendedName>
</protein>
<comment type="cofactor">
    <cofactor evidence="11">
        <name>Mn(2+)</name>
        <dbReference type="ChEBI" id="CHEBI:29035"/>
    </cofactor>
    <text evidence="11">Binds 2 manganese ions per subunit.</text>
</comment>
<proteinExistence type="inferred from homology"/>
<feature type="compositionally biased region" description="Polar residues" evidence="12">
    <location>
        <begin position="103"/>
        <end position="114"/>
    </location>
</feature>
<dbReference type="FunFam" id="3.40.800.10:FF:000012">
    <property type="entry name" value="Arginase"/>
    <property type="match status" value="1"/>
</dbReference>
<dbReference type="GO" id="GO:0004053">
    <property type="term" value="F:arginase activity"/>
    <property type="evidence" value="ECO:0007669"/>
    <property type="project" value="UniProtKB-EC"/>
</dbReference>
<dbReference type="InParanoid" id="A0A0G4H848"/>
<dbReference type="FunCoup" id="A0A0G4H848">
    <property type="interactions" value="31"/>
</dbReference>
<dbReference type="PRINTS" id="PR00116">
    <property type="entry name" value="ARGINASE"/>
</dbReference>
<dbReference type="GO" id="GO:0005829">
    <property type="term" value="C:cytosol"/>
    <property type="evidence" value="ECO:0007669"/>
    <property type="project" value="TreeGrafter"/>
</dbReference>
<dbReference type="NCBIfam" id="TIGR01229">
    <property type="entry name" value="rocF_arginase"/>
    <property type="match status" value="1"/>
</dbReference>
<dbReference type="CDD" id="cd09989">
    <property type="entry name" value="Arginase"/>
    <property type="match status" value="1"/>
</dbReference>
<feature type="region of interest" description="Disordered" evidence="12">
    <location>
        <begin position="101"/>
        <end position="135"/>
    </location>
</feature>
<name>A0A0G4H848_VITBC</name>
<dbReference type="GO" id="GO:0000050">
    <property type="term" value="P:urea cycle"/>
    <property type="evidence" value="ECO:0007669"/>
    <property type="project" value="UniProtKB-UniPathway"/>
</dbReference>
<keyword evidence="5 11" id="KW-0479">Metal-binding</keyword>
<evidence type="ECO:0000256" key="10">
    <source>
        <dbReference type="RuleBase" id="RU003684"/>
    </source>
</evidence>
<keyword evidence="4 11" id="KW-0056">Arginine metabolism</keyword>
<dbReference type="VEuPathDB" id="CryptoDB:Vbra_19878"/>
<dbReference type="OMA" id="YKEFRYA"/>
<dbReference type="AlphaFoldDB" id="A0A0G4H848"/>
<comment type="similarity">
    <text evidence="9 10">Belongs to the arginase family.</text>
</comment>
<dbReference type="PANTHER" id="PTHR43782:SF3">
    <property type="entry name" value="ARGINASE"/>
    <property type="match status" value="1"/>
</dbReference>
<dbReference type="GO" id="GO:0005634">
    <property type="term" value="C:nucleus"/>
    <property type="evidence" value="ECO:0007669"/>
    <property type="project" value="TreeGrafter"/>
</dbReference>
<evidence type="ECO:0000256" key="5">
    <source>
        <dbReference type="ARBA" id="ARBA00022723"/>
    </source>
</evidence>
<evidence type="ECO:0000256" key="4">
    <source>
        <dbReference type="ARBA" id="ARBA00022503"/>
    </source>
</evidence>
<dbReference type="InterPro" id="IPR020855">
    <property type="entry name" value="Ureohydrolase_Mn_BS"/>
</dbReference>
<dbReference type="GO" id="GO:0030145">
    <property type="term" value="F:manganese ion binding"/>
    <property type="evidence" value="ECO:0007669"/>
    <property type="project" value="TreeGrafter"/>
</dbReference>
<dbReference type="PhylomeDB" id="A0A0G4H848"/>
<dbReference type="Pfam" id="PF00491">
    <property type="entry name" value="Arginase"/>
    <property type="match status" value="1"/>
</dbReference>
<dbReference type="SUPFAM" id="SSF52768">
    <property type="entry name" value="Arginase/deacetylase"/>
    <property type="match status" value="1"/>
</dbReference>
<evidence type="ECO:0000256" key="11">
    <source>
        <dbReference type="RuleBase" id="RU361159"/>
    </source>
</evidence>
<evidence type="ECO:0000256" key="6">
    <source>
        <dbReference type="ARBA" id="ARBA00022801"/>
    </source>
</evidence>
<evidence type="ECO:0000256" key="12">
    <source>
        <dbReference type="SAM" id="MobiDB-lite"/>
    </source>
</evidence>
<dbReference type="PROSITE" id="PS01053">
    <property type="entry name" value="ARGINASE_1"/>
    <property type="match status" value="1"/>
</dbReference>
<dbReference type="PROSITE" id="PS51409">
    <property type="entry name" value="ARGINASE_2"/>
    <property type="match status" value="1"/>
</dbReference>
<evidence type="ECO:0000256" key="3">
    <source>
        <dbReference type="ARBA" id="ARBA00018123"/>
    </source>
</evidence>
<comment type="pathway">
    <text evidence="1">Nitrogen metabolism; urea cycle; L-ornithine and urea from L-arginine: step 1/1.</text>
</comment>
<accession>A0A0G4H848</accession>
<dbReference type="UniPathway" id="UPA00158">
    <property type="reaction ID" value="UER00270"/>
</dbReference>
<evidence type="ECO:0000313" key="13">
    <source>
        <dbReference type="EMBL" id="CEM39982.1"/>
    </source>
</evidence>
<organism evidence="13 14">
    <name type="scientific">Vitrella brassicaformis (strain CCMP3155)</name>
    <dbReference type="NCBI Taxonomy" id="1169540"/>
    <lineage>
        <taxon>Eukaryota</taxon>
        <taxon>Sar</taxon>
        <taxon>Alveolata</taxon>
        <taxon>Colpodellida</taxon>
        <taxon>Vitrellaceae</taxon>
        <taxon>Vitrella</taxon>
    </lineage>
</organism>
<evidence type="ECO:0000256" key="7">
    <source>
        <dbReference type="ARBA" id="ARBA00023211"/>
    </source>
</evidence>
<dbReference type="STRING" id="1169540.A0A0G4H848"/>
<keyword evidence="7 11" id="KW-0464">Manganese</keyword>
<evidence type="ECO:0000313" key="14">
    <source>
        <dbReference type="Proteomes" id="UP000041254"/>
    </source>
</evidence>
<dbReference type="InterPro" id="IPR023696">
    <property type="entry name" value="Ureohydrolase_dom_sf"/>
</dbReference>
<keyword evidence="14" id="KW-1185">Reference proteome</keyword>
<dbReference type="InterPro" id="IPR014033">
    <property type="entry name" value="Arginase"/>
</dbReference>
<dbReference type="EC" id="3.5.3.1" evidence="2 11"/>
<evidence type="ECO:0000256" key="2">
    <source>
        <dbReference type="ARBA" id="ARBA00012168"/>
    </source>
</evidence>
<keyword evidence="6 10" id="KW-0378">Hydrolase</keyword>
<evidence type="ECO:0000256" key="8">
    <source>
        <dbReference type="ARBA" id="ARBA00047391"/>
    </source>
</evidence>
<dbReference type="GO" id="GO:0006525">
    <property type="term" value="P:arginine metabolic process"/>
    <property type="evidence" value="ECO:0007669"/>
    <property type="project" value="UniProtKB-KW"/>
</dbReference>
<dbReference type="Proteomes" id="UP000041254">
    <property type="component" value="Unassembled WGS sequence"/>
</dbReference>
<dbReference type="OrthoDB" id="288726at2759"/>
<dbReference type="Gene3D" id="3.40.800.10">
    <property type="entry name" value="Ureohydrolase domain"/>
    <property type="match status" value="1"/>
</dbReference>
<gene>
    <name evidence="13" type="ORF">Vbra_19878</name>
</gene>
<dbReference type="PANTHER" id="PTHR43782">
    <property type="entry name" value="ARGINASE"/>
    <property type="match status" value="1"/>
</dbReference>